<dbReference type="Proteomes" id="UP001054945">
    <property type="component" value="Unassembled WGS sequence"/>
</dbReference>
<dbReference type="AlphaFoldDB" id="A0AAV4PBZ8"/>
<dbReference type="EMBL" id="BPLR01004258">
    <property type="protein sequence ID" value="GIX93515.1"/>
    <property type="molecule type" value="Genomic_DNA"/>
</dbReference>
<proteinExistence type="predicted"/>
<evidence type="ECO:0000313" key="2">
    <source>
        <dbReference type="EMBL" id="GIX93515.1"/>
    </source>
</evidence>
<feature type="region of interest" description="Disordered" evidence="1">
    <location>
        <begin position="50"/>
        <end position="88"/>
    </location>
</feature>
<reference evidence="2 3" key="1">
    <citation type="submission" date="2021-06" db="EMBL/GenBank/DDBJ databases">
        <title>Caerostris extrusa draft genome.</title>
        <authorList>
            <person name="Kono N."/>
            <person name="Arakawa K."/>
        </authorList>
    </citation>
    <scope>NUCLEOTIDE SEQUENCE [LARGE SCALE GENOMIC DNA]</scope>
</reference>
<name>A0AAV4PBZ8_CAEEX</name>
<accession>A0AAV4PBZ8</accession>
<comment type="caution">
    <text evidence="2">The sequence shown here is derived from an EMBL/GenBank/DDBJ whole genome shotgun (WGS) entry which is preliminary data.</text>
</comment>
<sequence>MDPSTGKPGIKPKPTCFEYFSTTTDPVPSKHTGFCSSDWSHRPESQALSQSNCWKASKGHDNSVGGEKFPSEVFPLRTSERPSSFLGG</sequence>
<keyword evidence="3" id="KW-1185">Reference proteome</keyword>
<organism evidence="2 3">
    <name type="scientific">Caerostris extrusa</name>
    <name type="common">Bark spider</name>
    <name type="synonym">Caerostris bankana</name>
    <dbReference type="NCBI Taxonomy" id="172846"/>
    <lineage>
        <taxon>Eukaryota</taxon>
        <taxon>Metazoa</taxon>
        <taxon>Ecdysozoa</taxon>
        <taxon>Arthropoda</taxon>
        <taxon>Chelicerata</taxon>
        <taxon>Arachnida</taxon>
        <taxon>Araneae</taxon>
        <taxon>Araneomorphae</taxon>
        <taxon>Entelegynae</taxon>
        <taxon>Araneoidea</taxon>
        <taxon>Araneidae</taxon>
        <taxon>Caerostris</taxon>
    </lineage>
</organism>
<gene>
    <name evidence="2" type="ORF">CEXT_240691</name>
</gene>
<protein>
    <submittedName>
        <fullName evidence="2">Uncharacterized protein</fullName>
    </submittedName>
</protein>
<evidence type="ECO:0000313" key="3">
    <source>
        <dbReference type="Proteomes" id="UP001054945"/>
    </source>
</evidence>
<evidence type="ECO:0000256" key="1">
    <source>
        <dbReference type="SAM" id="MobiDB-lite"/>
    </source>
</evidence>